<dbReference type="EMBL" id="ACJE01000004">
    <property type="protein sequence ID" value="EHA26049.1"/>
    <property type="molecule type" value="Genomic_DNA"/>
</dbReference>
<dbReference type="VEuPathDB" id="FungiDB:ASPNIDRAFT2_1082629"/>
<dbReference type="AlphaFoldDB" id="G3XTI2"/>
<proteinExistence type="predicted"/>
<dbReference type="OrthoDB" id="5279008at2759"/>
<accession>G3XTI2</accession>
<reference evidence="1 2" key="1">
    <citation type="journal article" date="2011" name="Genome Res.">
        <title>Comparative genomics of citric-acid-producing Aspergillus niger ATCC 1015 versus enzyme-producing CBS 513.88.</title>
        <authorList>
            <person name="Andersen M.R."/>
            <person name="Salazar M.P."/>
            <person name="Schaap P.J."/>
            <person name="van de Vondervoort P.J."/>
            <person name="Culley D."/>
            <person name="Thykaer J."/>
            <person name="Frisvad J.C."/>
            <person name="Nielsen K.F."/>
            <person name="Albang R."/>
            <person name="Albermann K."/>
            <person name="Berka R.M."/>
            <person name="Braus G.H."/>
            <person name="Braus-Stromeyer S.A."/>
            <person name="Corrochano L.M."/>
            <person name="Dai Z."/>
            <person name="van Dijck P.W."/>
            <person name="Hofmann G."/>
            <person name="Lasure L.L."/>
            <person name="Magnuson J.K."/>
            <person name="Menke H."/>
            <person name="Meijer M."/>
            <person name="Meijer S.L."/>
            <person name="Nielsen J.B."/>
            <person name="Nielsen M.L."/>
            <person name="van Ooyen A.J."/>
            <person name="Pel H.J."/>
            <person name="Poulsen L."/>
            <person name="Samson R.A."/>
            <person name="Stam H."/>
            <person name="Tsang A."/>
            <person name="van den Brink J.M."/>
            <person name="Atkins A."/>
            <person name="Aerts A."/>
            <person name="Shapiro H."/>
            <person name="Pangilinan J."/>
            <person name="Salamov A."/>
            <person name="Lou Y."/>
            <person name="Lindquist E."/>
            <person name="Lucas S."/>
            <person name="Grimwood J."/>
            <person name="Grigoriev I.V."/>
            <person name="Kubicek C.P."/>
            <person name="Martinez D."/>
            <person name="van Peij N.N."/>
            <person name="Roubos J.A."/>
            <person name="Nielsen J."/>
            <person name="Baker S.E."/>
        </authorList>
    </citation>
    <scope>NUCLEOTIDE SEQUENCE [LARGE SCALE GENOMIC DNA]</scope>
    <source>
        <strain evidence="2">ATCC 1015 / CBS 113.46 / FGSC A1144 / LSHB Ac4 / NCTC 3858a / NRRL 328 / USDA 3528.7</strain>
    </source>
</reference>
<dbReference type="HOGENOM" id="CLU_1184787_0_0_1"/>
<gene>
    <name evidence="1" type="ORF">ASPNIDRAFT_36524</name>
</gene>
<name>G3XTI2_ASPNA</name>
<sequence>MPQQSLPCLVIRAAPNLHILRLGLWDQFYNLSSNQFTSLAQQVRFACFSELHLRWVEPSQPSFQLCLRTAAPTLQLLTLIAVSFDDPIPVGMDPSPELREAMSTLWRLFLNTLRDTIPTIGFFRMRWVAYHQRRFSIMDPLESAIGLRDLYSHDSYVYKINTSVSLTEWIDQLELRPGYPLDRLLPRHRSMLTVYATLRLLTITNSTNSDDICDSVFEPHNYLPAARGRVANGA</sequence>
<evidence type="ECO:0000313" key="2">
    <source>
        <dbReference type="Proteomes" id="UP000009038"/>
    </source>
</evidence>
<comment type="caution">
    <text evidence="1">The sequence shown here is derived from an EMBL/GenBank/DDBJ whole genome shotgun (WGS) entry which is preliminary data.</text>
</comment>
<dbReference type="STRING" id="380704.G3XTI2"/>
<organism evidence="1 2">
    <name type="scientific">Aspergillus niger (strain ATCC 1015 / CBS 113.46 / FGSC A1144 / LSHB Ac4 / NCTC 3858a / NRRL 328 / USDA 3528.7)</name>
    <dbReference type="NCBI Taxonomy" id="380704"/>
    <lineage>
        <taxon>Eukaryota</taxon>
        <taxon>Fungi</taxon>
        <taxon>Dikarya</taxon>
        <taxon>Ascomycota</taxon>
        <taxon>Pezizomycotina</taxon>
        <taxon>Eurotiomycetes</taxon>
        <taxon>Eurotiomycetidae</taxon>
        <taxon>Eurotiales</taxon>
        <taxon>Aspergillaceae</taxon>
        <taxon>Aspergillus</taxon>
        <taxon>Aspergillus subgen. Circumdati</taxon>
    </lineage>
</organism>
<protein>
    <submittedName>
        <fullName evidence="1">Uncharacterized protein</fullName>
    </submittedName>
</protein>
<dbReference type="Proteomes" id="UP000009038">
    <property type="component" value="Unassembled WGS sequence"/>
</dbReference>
<evidence type="ECO:0000313" key="1">
    <source>
        <dbReference type="EMBL" id="EHA26049.1"/>
    </source>
</evidence>